<gene>
    <name evidence="7" type="ORF">METZ01_LOCUS8066</name>
</gene>
<feature type="transmembrane region" description="Helical" evidence="6">
    <location>
        <begin position="275"/>
        <end position="295"/>
    </location>
</feature>
<evidence type="ECO:0000256" key="3">
    <source>
        <dbReference type="ARBA" id="ARBA00022692"/>
    </source>
</evidence>
<dbReference type="PANTHER" id="PTHR22926">
    <property type="entry name" value="PHOSPHO-N-ACETYLMURAMOYL-PENTAPEPTIDE-TRANSFERASE"/>
    <property type="match status" value="1"/>
</dbReference>
<evidence type="ECO:0000256" key="4">
    <source>
        <dbReference type="ARBA" id="ARBA00022989"/>
    </source>
</evidence>
<dbReference type="EMBL" id="UINC01000433">
    <property type="protein sequence ID" value="SUZ55212.1"/>
    <property type="molecule type" value="Genomic_DNA"/>
</dbReference>
<keyword evidence="2" id="KW-0808">Transferase</keyword>
<protein>
    <recommendedName>
        <fullName evidence="8">Phospho-N-acetylmuramoyl-pentapeptide-transferase</fullName>
    </recommendedName>
</protein>
<feature type="transmembrane region" description="Helical" evidence="6">
    <location>
        <begin position="182"/>
        <end position="204"/>
    </location>
</feature>
<feature type="transmembrane region" description="Helical" evidence="6">
    <location>
        <begin position="395"/>
        <end position="415"/>
    </location>
</feature>
<keyword evidence="4 6" id="KW-1133">Transmembrane helix</keyword>
<feature type="transmembrane region" description="Helical" evidence="6">
    <location>
        <begin position="92"/>
        <end position="113"/>
    </location>
</feature>
<dbReference type="GO" id="GO:0044038">
    <property type="term" value="P:cell wall macromolecule biosynthetic process"/>
    <property type="evidence" value="ECO:0007669"/>
    <property type="project" value="TreeGrafter"/>
</dbReference>
<feature type="transmembrane region" description="Helical" evidence="6">
    <location>
        <begin position="211"/>
        <end position="231"/>
    </location>
</feature>
<dbReference type="Pfam" id="PF00953">
    <property type="entry name" value="Glycos_transf_4"/>
    <property type="match status" value="1"/>
</dbReference>
<dbReference type="GO" id="GO:0005886">
    <property type="term" value="C:plasma membrane"/>
    <property type="evidence" value="ECO:0007669"/>
    <property type="project" value="TreeGrafter"/>
</dbReference>
<dbReference type="AlphaFoldDB" id="A0A381NKT2"/>
<evidence type="ECO:0000313" key="7">
    <source>
        <dbReference type="EMBL" id="SUZ55212.1"/>
    </source>
</evidence>
<keyword evidence="5 6" id="KW-0472">Membrane</keyword>
<dbReference type="CDD" id="cd06852">
    <property type="entry name" value="GT_MraY"/>
    <property type="match status" value="1"/>
</dbReference>
<evidence type="ECO:0008006" key="8">
    <source>
        <dbReference type="Google" id="ProtNLM"/>
    </source>
</evidence>
<evidence type="ECO:0000256" key="1">
    <source>
        <dbReference type="ARBA" id="ARBA00004141"/>
    </source>
</evidence>
<dbReference type="GO" id="GO:0008963">
    <property type="term" value="F:phospho-N-acetylmuramoyl-pentapeptide-transferase activity"/>
    <property type="evidence" value="ECO:0007669"/>
    <property type="project" value="InterPro"/>
</dbReference>
<proteinExistence type="predicted"/>
<dbReference type="InterPro" id="IPR000715">
    <property type="entry name" value="Glycosyl_transferase_4"/>
</dbReference>
<feature type="transmembrane region" description="Helical" evidence="6">
    <location>
        <begin position="144"/>
        <end position="162"/>
    </location>
</feature>
<comment type="subcellular location">
    <subcellularLocation>
        <location evidence="1">Membrane</location>
        <topology evidence="1">Multi-pass membrane protein</topology>
    </subcellularLocation>
</comment>
<dbReference type="GO" id="GO:0071555">
    <property type="term" value="P:cell wall organization"/>
    <property type="evidence" value="ECO:0007669"/>
    <property type="project" value="TreeGrafter"/>
</dbReference>
<feature type="transmembrane region" description="Helical" evidence="6">
    <location>
        <begin position="65"/>
        <end position="86"/>
    </location>
</feature>
<feature type="transmembrane region" description="Helical" evidence="6">
    <location>
        <begin position="301"/>
        <end position="323"/>
    </location>
</feature>
<sequence>MLAALLHSIWQYQIFKSVVFRGGMAFLTAYFLIVWVMPSVIRAFRKRGITSDFITTPADIKPYTGAPPIMGGGVLIMGILLGALLWCNLNQYVLALLVIMLSFGIIGAVDDIAKVINKRRVESGHETRKAFSEKADGISGRWRLTAQFAVSLLVVTGLYLFVDIDGHLTVPLVPLKTAYPYLPKYLFIPFMTIIIVGGANAVNLTDGMDSLATVPLMTCAMFVGLVAYIGGDPEFAARLKIPSLSHDIKELAVLSALVISAGVAFLKYNSPPALIYMGDLGALALGSMVSAMFIFVKAELFLPIVGGVFVFSVLSSIIQRTFFRFIVWRKGRLTAERYRFFLRSPYHHHLQRLWTYSEKKQEVVSVWIMLQNKLGIDPVPEENKLLNPQEVNSRVIWHMHLKSIWLFVFTLIIYFKIR</sequence>
<dbReference type="PANTHER" id="PTHR22926:SF5">
    <property type="entry name" value="PHOSPHO-N-ACETYLMURAMOYL-PENTAPEPTIDE-TRANSFERASE HOMOLOG"/>
    <property type="match status" value="1"/>
</dbReference>
<evidence type="ECO:0000256" key="5">
    <source>
        <dbReference type="ARBA" id="ARBA00023136"/>
    </source>
</evidence>
<organism evidence="7">
    <name type="scientific">marine metagenome</name>
    <dbReference type="NCBI Taxonomy" id="408172"/>
    <lineage>
        <taxon>unclassified sequences</taxon>
        <taxon>metagenomes</taxon>
        <taxon>ecological metagenomes</taxon>
    </lineage>
</organism>
<keyword evidence="3 6" id="KW-0812">Transmembrane</keyword>
<evidence type="ECO:0000256" key="6">
    <source>
        <dbReference type="SAM" id="Phobius"/>
    </source>
</evidence>
<feature type="transmembrane region" description="Helical" evidence="6">
    <location>
        <begin position="20"/>
        <end position="44"/>
    </location>
</feature>
<name>A0A381NKT2_9ZZZZ</name>
<reference evidence="7" key="1">
    <citation type="submission" date="2018-05" db="EMBL/GenBank/DDBJ databases">
        <authorList>
            <person name="Lanie J.A."/>
            <person name="Ng W.-L."/>
            <person name="Kazmierczak K.M."/>
            <person name="Andrzejewski T.M."/>
            <person name="Davidsen T.M."/>
            <person name="Wayne K.J."/>
            <person name="Tettelin H."/>
            <person name="Glass J.I."/>
            <person name="Rusch D."/>
            <person name="Podicherti R."/>
            <person name="Tsui H.-C.T."/>
            <person name="Winkler M.E."/>
        </authorList>
    </citation>
    <scope>NUCLEOTIDE SEQUENCE</scope>
</reference>
<accession>A0A381NKT2</accession>
<dbReference type="InterPro" id="IPR003524">
    <property type="entry name" value="PNAcMuramoyl-5peptid_Trfase"/>
</dbReference>
<evidence type="ECO:0000256" key="2">
    <source>
        <dbReference type="ARBA" id="ARBA00022679"/>
    </source>
</evidence>